<evidence type="ECO:0000313" key="2">
    <source>
        <dbReference type="EMBL" id="SFK30791.1"/>
    </source>
</evidence>
<protein>
    <submittedName>
        <fullName evidence="2">Uncharacterized protein</fullName>
    </submittedName>
</protein>
<name>A0A1I3YHP1_9PROT</name>
<dbReference type="EMBL" id="FOSQ01000001">
    <property type="protein sequence ID" value="SFK30791.1"/>
    <property type="molecule type" value="Genomic_DNA"/>
</dbReference>
<dbReference type="RefSeq" id="WP_175533769.1">
    <property type="nucleotide sequence ID" value="NZ_FOSQ01000001.1"/>
</dbReference>
<evidence type="ECO:0000256" key="1">
    <source>
        <dbReference type="SAM" id="MobiDB-lite"/>
    </source>
</evidence>
<reference evidence="2 3" key="1">
    <citation type="submission" date="2016-10" db="EMBL/GenBank/DDBJ databases">
        <authorList>
            <person name="de Groot N.N."/>
        </authorList>
    </citation>
    <scope>NUCLEOTIDE SEQUENCE [LARGE SCALE GENOMIC DNA]</scope>
    <source>
        <strain evidence="2 3">DSM 19981</strain>
    </source>
</reference>
<feature type="compositionally biased region" description="Basic and acidic residues" evidence="1">
    <location>
        <begin position="116"/>
        <end position="126"/>
    </location>
</feature>
<evidence type="ECO:0000313" key="3">
    <source>
        <dbReference type="Proteomes" id="UP000199473"/>
    </source>
</evidence>
<keyword evidence="3" id="KW-1185">Reference proteome</keyword>
<proteinExistence type="predicted"/>
<organism evidence="2 3">
    <name type="scientific">Falsiroseomonas stagni DSM 19981</name>
    <dbReference type="NCBI Taxonomy" id="1123062"/>
    <lineage>
        <taxon>Bacteria</taxon>
        <taxon>Pseudomonadati</taxon>
        <taxon>Pseudomonadota</taxon>
        <taxon>Alphaproteobacteria</taxon>
        <taxon>Acetobacterales</taxon>
        <taxon>Roseomonadaceae</taxon>
        <taxon>Falsiroseomonas</taxon>
    </lineage>
</organism>
<feature type="region of interest" description="Disordered" evidence="1">
    <location>
        <begin position="116"/>
        <end position="137"/>
    </location>
</feature>
<dbReference type="AlphaFoldDB" id="A0A1I3YHP1"/>
<dbReference type="Proteomes" id="UP000199473">
    <property type="component" value="Unassembled WGS sequence"/>
</dbReference>
<sequence>MSESDEDPIFGEAGFGTVSGLAVRIMDLSGANGSDPVEVVRGFDTIAHANAFARRYVRDSVDRCRTRGMDAAAVLEAWFAWGEDAEVAGAGDDAWKSATEIHDFAARRAADAEDRNWRILDPRRDGDDEDEEEEEEG</sequence>
<accession>A0A1I3YHP1</accession>
<feature type="compositionally biased region" description="Acidic residues" evidence="1">
    <location>
        <begin position="127"/>
        <end position="137"/>
    </location>
</feature>
<dbReference type="STRING" id="1123062.SAMN02745775_1011280"/>
<gene>
    <name evidence="2" type="ORF">SAMN02745775_1011280</name>
</gene>